<protein>
    <submittedName>
        <fullName evidence="4">Putative omega-hydroxypalmitate O-feruloyl transferase</fullName>
        <ecNumber evidence="4">2.3.1.188</ecNumber>
    </submittedName>
</protein>
<sequence>MPGESWHKSFTVRYTCLSFQKKKNTHSSFSLNSPLSLINTQFHFFFISNFTSLHLHLHHHKTMASLARVKEAVVVAPSEPTPSCVLSLSAVDSQLFLRFTIEYLLVYPTRQNTNQALTATRVKAALAKALVQYYPLAGRVRPKPDGSSLEVVCRAQGAVFIEAVSDRAVSEFQHAPRYVTQWRKLLSLHVADVLKGAPPVVVQLTWLKDGGAALGVGFNHCVCDGIGSAEFLNYFAELAAGKHGLGEFRPKPVWDRHLMDRKNVIPRQQNLPVFNKVPDLCGFMNRFTNERLCPTSVVCNKTYVTELKNLARSTSRLSSESGFTSFEALSGHVWRSWARALNLPSNQILKLLFSVNVRQRVKPSLPGGYYGNAFVLGCAQSSVKDLTEKRLGYAAELVRRAKERVGEEYVRGVVQSVSGETKASPDSVGVLIVSQWSRLGLERVDFGMGRPVHVGPICSDRYCLFLPVNDDGGENGGQGNL</sequence>
<evidence type="ECO:0000256" key="1">
    <source>
        <dbReference type="ARBA" id="ARBA00009861"/>
    </source>
</evidence>
<dbReference type="Proteomes" id="UP000238479">
    <property type="component" value="Chromosome 1"/>
</dbReference>
<evidence type="ECO:0000256" key="3">
    <source>
        <dbReference type="ARBA" id="ARBA00023315"/>
    </source>
</evidence>
<reference evidence="4 5" key="1">
    <citation type="journal article" date="2018" name="Nat. Genet.">
        <title>The Rosa genome provides new insights in the design of modern roses.</title>
        <authorList>
            <person name="Bendahmane M."/>
        </authorList>
    </citation>
    <scope>NUCLEOTIDE SEQUENCE [LARGE SCALE GENOMIC DNA]</scope>
    <source>
        <strain evidence="5">cv. Old Blush</strain>
    </source>
</reference>
<evidence type="ECO:0000313" key="4">
    <source>
        <dbReference type="EMBL" id="PRQ59479.1"/>
    </source>
</evidence>
<dbReference type="PANTHER" id="PTHR31147">
    <property type="entry name" value="ACYL TRANSFERASE 4"/>
    <property type="match status" value="1"/>
</dbReference>
<evidence type="ECO:0000313" key="5">
    <source>
        <dbReference type="Proteomes" id="UP000238479"/>
    </source>
</evidence>
<dbReference type="Gene3D" id="3.30.559.10">
    <property type="entry name" value="Chloramphenicol acetyltransferase-like domain"/>
    <property type="match status" value="2"/>
</dbReference>
<dbReference type="OMA" id="VWDRHLM"/>
<organism evidence="4 5">
    <name type="scientific">Rosa chinensis</name>
    <name type="common">China rose</name>
    <dbReference type="NCBI Taxonomy" id="74649"/>
    <lineage>
        <taxon>Eukaryota</taxon>
        <taxon>Viridiplantae</taxon>
        <taxon>Streptophyta</taxon>
        <taxon>Embryophyta</taxon>
        <taxon>Tracheophyta</taxon>
        <taxon>Spermatophyta</taxon>
        <taxon>Magnoliopsida</taxon>
        <taxon>eudicotyledons</taxon>
        <taxon>Gunneridae</taxon>
        <taxon>Pentapetalae</taxon>
        <taxon>rosids</taxon>
        <taxon>fabids</taxon>
        <taxon>Rosales</taxon>
        <taxon>Rosaceae</taxon>
        <taxon>Rosoideae</taxon>
        <taxon>Rosoideae incertae sedis</taxon>
        <taxon>Rosa</taxon>
    </lineage>
</organism>
<dbReference type="EMBL" id="PDCK01000039">
    <property type="protein sequence ID" value="PRQ59479.1"/>
    <property type="molecule type" value="Genomic_DNA"/>
</dbReference>
<dbReference type="Gramene" id="PRQ59479">
    <property type="protein sequence ID" value="PRQ59479"/>
    <property type="gene ID" value="RchiOBHm_Chr1g0370641"/>
</dbReference>
<evidence type="ECO:0000256" key="2">
    <source>
        <dbReference type="ARBA" id="ARBA00022679"/>
    </source>
</evidence>
<dbReference type="GO" id="GO:0102406">
    <property type="term" value="F:omega-hydroxypalmitate O-sinapoyl transferase activity"/>
    <property type="evidence" value="ECO:0007669"/>
    <property type="project" value="UniProtKB-EC"/>
</dbReference>
<dbReference type="InterPro" id="IPR050898">
    <property type="entry name" value="Plant_acyltransferase"/>
</dbReference>
<dbReference type="EC" id="2.3.1.188" evidence="4"/>
<keyword evidence="2 4" id="KW-0808">Transferase</keyword>
<accession>A0A2P6SLD9</accession>
<keyword evidence="5" id="KW-1185">Reference proteome</keyword>
<comment type="caution">
    <text evidence="4">The sequence shown here is derived from an EMBL/GenBank/DDBJ whole genome shotgun (WGS) entry which is preliminary data.</text>
</comment>
<name>A0A2P6SLD9_ROSCH</name>
<dbReference type="SUPFAM" id="SSF52777">
    <property type="entry name" value="CoA-dependent acyltransferases"/>
    <property type="match status" value="1"/>
</dbReference>
<dbReference type="Pfam" id="PF02458">
    <property type="entry name" value="Transferase"/>
    <property type="match status" value="1"/>
</dbReference>
<keyword evidence="3 4" id="KW-0012">Acyltransferase</keyword>
<dbReference type="InterPro" id="IPR023213">
    <property type="entry name" value="CAT-like_dom_sf"/>
</dbReference>
<gene>
    <name evidence="4" type="ORF">RchiOBHm_Chr1g0370641</name>
</gene>
<comment type="similarity">
    <text evidence="1">Belongs to the plant acyltransferase family.</text>
</comment>
<dbReference type="AlphaFoldDB" id="A0A2P6SLD9"/>
<proteinExistence type="inferred from homology"/>
<dbReference type="PANTHER" id="PTHR31147:SF1">
    <property type="entry name" value="ACYL TRANSFERASE 4"/>
    <property type="match status" value="1"/>
</dbReference>
<dbReference type="GO" id="GO:0009836">
    <property type="term" value="P:fruit ripening, climacteric"/>
    <property type="evidence" value="ECO:0007669"/>
    <property type="project" value="UniProtKB-ARBA"/>
</dbReference>